<protein>
    <submittedName>
        <fullName evidence="2">Uncharacterized protein</fullName>
    </submittedName>
</protein>
<keyword evidence="1" id="KW-0812">Transmembrane</keyword>
<sequence>MRTNSTATEVENTISYGYALKMFLGWAILYMGTLIGFIELIRRNVI</sequence>
<keyword evidence="1" id="KW-0472">Membrane</keyword>
<accession>A0A150HKB6</accession>
<feature type="transmembrane region" description="Helical" evidence="1">
    <location>
        <begin position="23"/>
        <end position="41"/>
    </location>
</feature>
<evidence type="ECO:0000313" key="2">
    <source>
        <dbReference type="EMBL" id="KXZ62734.1"/>
    </source>
</evidence>
<evidence type="ECO:0000313" key="3">
    <source>
        <dbReference type="Proteomes" id="UP000075680"/>
    </source>
</evidence>
<dbReference type="PATRIC" id="fig|52133.18.peg.3545"/>
<name>A0A150HKB6_9GAMM</name>
<dbReference type="RefSeq" id="WP_171254393.1">
    <property type="nucleotide sequence ID" value="NZ_CP173025.1"/>
</dbReference>
<reference evidence="2 3" key="1">
    <citation type="journal article" date="2016" name="Sci. Rep.">
        <title>Genomic and phenotypic characterization of the species Acinetobacter venetianus.</title>
        <authorList>
            <person name="Fondi M."/>
            <person name="Maida I."/>
            <person name="Perrin E."/>
            <person name="Orlandini V."/>
            <person name="La Torre L."/>
            <person name="Bosi E."/>
            <person name="Negroni A."/>
            <person name="Zanaroli G."/>
            <person name="Fava F."/>
            <person name="Decorosi F."/>
            <person name="Giovannetti L."/>
            <person name="Viti C."/>
            <person name="Vaneechoutte M."/>
            <person name="Dijkshoorn L."/>
            <person name="Fani R."/>
        </authorList>
    </citation>
    <scope>NUCLEOTIDE SEQUENCE [LARGE SCALE GENOMIC DNA]</scope>
    <source>
        <strain evidence="2 3">LUH5627</strain>
    </source>
</reference>
<dbReference type="Proteomes" id="UP000075680">
    <property type="component" value="Unassembled WGS sequence"/>
</dbReference>
<keyword evidence="1" id="KW-1133">Transmembrane helix</keyword>
<dbReference type="EMBL" id="JRUE01000257">
    <property type="protein sequence ID" value="KXZ62734.1"/>
    <property type="molecule type" value="Genomic_DNA"/>
</dbReference>
<proteinExistence type="predicted"/>
<gene>
    <name evidence="2" type="ORF">AVENLUH5627_03456</name>
</gene>
<organism evidence="2 3">
    <name type="scientific">Acinetobacter venetianus</name>
    <dbReference type="NCBI Taxonomy" id="52133"/>
    <lineage>
        <taxon>Bacteria</taxon>
        <taxon>Pseudomonadati</taxon>
        <taxon>Pseudomonadota</taxon>
        <taxon>Gammaproteobacteria</taxon>
        <taxon>Moraxellales</taxon>
        <taxon>Moraxellaceae</taxon>
        <taxon>Acinetobacter</taxon>
    </lineage>
</organism>
<dbReference type="AlphaFoldDB" id="A0A150HKB6"/>
<comment type="caution">
    <text evidence="2">The sequence shown here is derived from an EMBL/GenBank/DDBJ whole genome shotgun (WGS) entry which is preliminary data.</text>
</comment>
<evidence type="ECO:0000256" key="1">
    <source>
        <dbReference type="SAM" id="Phobius"/>
    </source>
</evidence>